<keyword evidence="3" id="KW-1003">Cell membrane</keyword>
<dbReference type="CDD" id="cd03789">
    <property type="entry name" value="GT9_LPS_heptosyltransferase"/>
    <property type="match status" value="1"/>
</dbReference>
<comment type="caution">
    <text evidence="14">The sequence shown here is derived from an EMBL/GenBank/DDBJ whole genome shotgun (WGS) entry which is preliminary data.</text>
</comment>
<comment type="catalytic activity">
    <reaction evidence="13">
        <text>an alpha-Kdo-(2-&gt;4)-alpha-Kdo-(2-&gt;6)-lipid A + ADP-L-glycero-beta-D-manno-heptose = an L-alpha-D-Hep-(1-&gt;5)-[alpha-Kdo-(2-&gt;4)]-alpha-Kdo-(2-&gt;6)-lipid A + ADP + H(+)</text>
        <dbReference type="Rhea" id="RHEA:74067"/>
        <dbReference type="ChEBI" id="CHEBI:15378"/>
        <dbReference type="ChEBI" id="CHEBI:61506"/>
        <dbReference type="ChEBI" id="CHEBI:176431"/>
        <dbReference type="ChEBI" id="CHEBI:193068"/>
        <dbReference type="ChEBI" id="CHEBI:456216"/>
        <dbReference type="EC" id="2.4.99.23"/>
    </reaction>
</comment>
<keyword evidence="6 14" id="KW-0808">Transferase</keyword>
<evidence type="ECO:0000256" key="13">
    <source>
        <dbReference type="ARBA" id="ARBA00049201"/>
    </source>
</evidence>
<dbReference type="AlphaFoldDB" id="A0A2M8RWK4"/>
<evidence type="ECO:0000256" key="9">
    <source>
        <dbReference type="ARBA" id="ARBA00043995"/>
    </source>
</evidence>
<dbReference type="GO" id="GO:0005886">
    <property type="term" value="C:plasma membrane"/>
    <property type="evidence" value="ECO:0007669"/>
    <property type="project" value="UniProtKB-SubCell"/>
</dbReference>
<dbReference type="OrthoDB" id="9767552at2"/>
<keyword evidence="4" id="KW-0997">Cell inner membrane</keyword>
<evidence type="ECO:0000256" key="8">
    <source>
        <dbReference type="ARBA" id="ARBA00023136"/>
    </source>
</evidence>
<evidence type="ECO:0000256" key="7">
    <source>
        <dbReference type="ARBA" id="ARBA00022985"/>
    </source>
</evidence>
<dbReference type="PANTHER" id="PTHR30160:SF19">
    <property type="entry name" value="LIPOPOLYSACCHARIDE HEPTOSYLTRANSFERASE 1"/>
    <property type="match status" value="1"/>
</dbReference>
<evidence type="ECO:0000256" key="2">
    <source>
        <dbReference type="ARBA" id="ARBA00004713"/>
    </source>
</evidence>
<evidence type="ECO:0000313" key="15">
    <source>
        <dbReference type="Proteomes" id="UP000230282"/>
    </source>
</evidence>
<dbReference type="RefSeq" id="WP_100296435.1">
    <property type="nucleotide sequence ID" value="NZ_PHGZ01000010.1"/>
</dbReference>
<gene>
    <name evidence="14" type="ORF">CVP04_05070</name>
</gene>
<evidence type="ECO:0000256" key="11">
    <source>
        <dbReference type="ARBA" id="ARBA00044190"/>
    </source>
</evidence>
<dbReference type="InterPro" id="IPR051199">
    <property type="entry name" value="LPS_LOS_Heptosyltrfase"/>
</dbReference>
<evidence type="ECO:0000256" key="4">
    <source>
        <dbReference type="ARBA" id="ARBA00022519"/>
    </source>
</evidence>
<name>A0A2M8RWK4_9PAST</name>
<proteinExistence type="inferred from homology"/>
<accession>A0A2M8RWK4</accession>
<comment type="pathway">
    <text evidence="2">Bacterial outer membrane biogenesis; LPS core biosynthesis.</text>
</comment>
<dbReference type="Gene3D" id="3.40.50.2000">
    <property type="entry name" value="Glycogen Phosphorylase B"/>
    <property type="match status" value="2"/>
</dbReference>
<keyword evidence="5" id="KW-0328">Glycosyltransferase</keyword>
<evidence type="ECO:0000256" key="3">
    <source>
        <dbReference type="ARBA" id="ARBA00022475"/>
    </source>
</evidence>
<dbReference type="NCBIfam" id="NF008204">
    <property type="entry name" value="PRK10964.1"/>
    <property type="match status" value="1"/>
</dbReference>
<keyword evidence="8" id="KW-0472">Membrane</keyword>
<evidence type="ECO:0000256" key="5">
    <source>
        <dbReference type="ARBA" id="ARBA00022676"/>
    </source>
</evidence>
<dbReference type="Pfam" id="PF01075">
    <property type="entry name" value="Glyco_transf_9"/>
    <property type="match status" value="1"/>
</dbReference>
<dbReference type="EMBL" id="PHGZ01000010">
    <property type="protein sequence ID" value="PJG83241.1"/>
    <property type="molecule type" value="Genomic_DNA"/>
</dbReference>
<keyword evidence="15" id="KW-1185">Reference proteome</keyword>
<keyword evidence="7" id="KW-0448">Lipopolysaccharide biosynthesis</keyword>
<organism evidence="14 15">
    <name type="scientific">Caviibacterium pharyngocola</name>
    <dbReference type="NCBI Taxonomy" id="28159"/>
    <lineage>
        <taxon>Bacteria</taxon>
        <taxon>Pseudomonadati</taxon>
        <taxon>Pseudomonadota</taxon>
        <taxon>Gammaproteobacteria</taxon>
        <taxon>Pasteurellales</taxon>
        <taxon>Pasteurellaceae</taxon>
        <taxon>Caviibacterium</taxon>
    </lineage>
</organism>
<evidence type="ECO:0000256" key="6">
    <source>
        <dbReference type="ARBA" id="ARBA00022679"/>
    </source>
</evidence>
<dbReference type="NCBIfam" id="TIGR02193">
    <property type="entry name" value="heptsyl_trn_I"/>
    <property type="match status" value="1"/>
</dbReference>
<protein>
    <recommendedName>
        <fullName evidence="11">Lipopolysaccharide heptosyltransferase 1</fullName>
        <ecNumber evidence="10">2.4.99.23</ecNumber>
    </recommendedName>
    <alternativeName>
        <fullName evidence="12">ADP-heptose:lipopolysaccharide heptosyltransferase I</fullName>
    </alternativeName>
</protein>
<reference evidence="14 15" key="1">
    <citation type="submission" date="2017-11" db="EMBL/GenBank/DDBJ databases">
        <title>Reclassification of Bisgaard taxon 5 as Caviibacterium pharyngocola gen. nov., sp. nov.</title>
        <authorList>
            <person name="Christensen H."/>
        </authorList>
    </citation>
    <scope>NUCLEOTIDE SEQUENCE [LARGE SCALE GENOMIC DNA]</scope>
    <source>
        <strain evidence="14 15">7_3</strain>
    </source>
</reference>
<dbReference type="InterPro" id="IPR011908">
    <property type="entry name" value="LipoPS_heptosylTferase-I"/>
</dbReference>
<evidence type="ECO:0000256" key="10">
    <source>
        <dbReference type="ARBA" id="ARBA00044041"/>
    </source>
</evidence>
<dbReference type="GO" id="GO:0008713">
    <property type="term" value="F:ADP-heptose-lipopolysaccharide heptosyltransferase activity"/>
    <property type="evidence" value="ECO:0007669"/>
    <property type="project" value="TreeGrafter"/>
</dbReference>
<dbReference type="InterPro" id="IPR002201">
    <property type="entry name" value="Glyco_trans_9"/>
</dbReference>
<dbReference type="GO" id="GO:0009244">
    <property type="term" value="P:lipopolysaccharide core region biosynthetic process"/>
    <property type="evidence" value="ECO:0007669"/>
    <property type="project" value="InterPro"/>
</dbReference>
<comment type="similarity">
    <text evidence="9">Belongs to the glycosyltransferase 9 family.</text>
</comment>
<dbReference type="Proteomes" id="UP000230282">
    <property type="component" value="Unassembled WGS sequence"/>
</dbReference>
<sequence>MKILLVKTSSMGDLIHSLPALTDAQNAIPDLQVDWVAEENFAEIPRWHSAVNQVIPIAVRRWRKQLFSAKTWREWQNYREILQQNQYDVIIDAQGLIKSALLATRLAKGKKYGYDKHCAREPLAAYFYDQTFFIDYQQHAVERIRRLFAQSLGYPLPQTQGDYHIAEHFAAPSSASRHILFIHATTRADKHWLDDQWKILAQKLSARGYSVRLPWANAQEKQRAEYIAQGIESAVVLPRLSLTELAQEIAQAQAVVSVDTGLAHLTAALDRPNITLYGPTDPQLIGTYGKHQYYVKKDEMRLIRADEVFAQFCETVE</sequence>
<dbReference type="PANTHER" id="PTHR30160">
    <property type="entry name" value="TETRAACYLDISACCHARIDE 4'-KINASE-RELATED"/>
    <property type="match status" value="1"/>
</dbReference>
<evidence type="ECO:0000313" key="14">
    <source>
        <dbReference type="EMBL" id="PJG83241.1"/>
    </source>
</evidence>
<dbReference type="GO" id="GO:0005829">
    <property type="term" value="C:cytosol"/>
    <property type="evidence" value="ECO:0007669"/>
    <property type="project" value="TreeGrafter"/>
</dbReference>
<evidence type="ECO:0000256" key="12">
    <source>
        <dbReference type="ARBA" id="ARBA00044330"/>
    </source>
</evidence>
<comment type="subcellular location">
    <subcellularLocation>
        <location evidence="1">Cell inner membrane</location>
        <topology evidence="1">Peripheral membrane protein</topology>
        <orientation evidence="1">Cytoplasmic side</orientation>
    </subcellularLocation>
</comment>
<dbReference type="SUPFAM" id="SSF53756">
    <property type="entry name" value="UDP-Glycosyltransferase/glycogen phosphorylase"/>
    <property type="match status" value="1"/>
</dbReference>
<evidence type="ECO:0000256" key="1">
    <source>
        <dbReference type="ARBA" id="ARBA00004515"/>
    </source>
</evidence>
<dbReference type="EC" id="2.4.99.23" evidence="10"/>